<dbReference type="InterPro" id="IPR036465">
    <property type="entry name" value="vWFA_dom_sf"/>
</dbReference>
<evidence type="ECO:0000313" key="4">
    <source>
        <dbReference type="Proteomes" id="UP000077857"/>
    </source>
</evidence>
<dbReference type="OrthoDB" id="6064888at2"/>
<dbReference type="PANTHER" id="PTHR41248:SF1">
    <property type="entry name" value="NORD PROTEIN"/>
    <property type="match status" value="1"/>
</dbReference>
<feature type="domain" description="VWFA" evidence="2">
    <location>
        <begin position="429"/>
        <end position="592"/>
    </location>
</feature>
<gene>
    <name evidence="3" type="ORF">A1507_10355</name>
</gene>
<dbReference type="RefSeq" id="WP_064040164.1">
    <property type="nucleotide sequence ID" value="NZ_LUUJ01000064.1"/>
</dbReference>
<evidence type="ECO:0000256" key="1">
    <source>
        <dbReference type="SAM" id="MobiDB-lite"/>
    </source>
</evidence>
<name>A0A177NIP7_9GAMM</name>
<proteinExistence type="predicted"/>
<feature type="compositionally biased region" description="Acidic residues" evidence="1">
    <location>
        <begin position="262"/>
        <end position="273"/>
    </location>
</feature>
<dbReference type="EMBL" id="LUUJ01000064">
    <property type="protein sequence ID" value="OAI17857.1"/>
    <property type="molecule type" value="Genomic_DNA"/>
</dbReference>
<feature type="region of interest" description="Disordered" evidence="1">
    <location>
        <begin position="208"/>
        <end position="305"/>
    </location>
</feature>
<dbReference type="SMART" id="SM00327">
    <property type="entry name" value="VWA"/>
    <property type="match status" value="1"/>
</dbReference>
<comment type="caution">
    <text evidence="3">The sequence shown here is derived from an EMBL/GenBank/DDBJ whole genome shotgun (WGS) entry which is preliminary data.</text>
</comment>
<dbReference type="Pfam" id="PF00092">
    <property type="entry name" value="VWA"/>
    <property type="match status" value="1"/>
</dbReference>
<feature type="compositionally biased region" description="Acidic residues" evidence="1">
    <location>
        <begin position="232"/>
        <end position="255"/>
    </location>
</feature>
<evidence type="ECO:0000313" key="3">
    <source>
        <dbReference type="EMBL" id="OAI17857.1"/>
    </source>
</evidence>
<accession>A0A177NIP7</accession>
<dbReference type="Proteomes" id="UP000077857">
    <property type="component" value="Unassembled WGS sequence"/>
</dbReference>
<dbReference type="SUPFAM" id="SSF53300">
    <property type="entry name" value="vWA-like"/>
    <property type="match status" value="1"/>
</dbReference>
<dbReference type="PROSITE" id="PS50234">
    <property type="entry name" value="VWFA"/>
    <property type="match status" value="1"/>
</dbReference>
<dbReference type="Gene3D" id="3.40.50.410">
    <property type="entry name" value="von Willebrand factor, type A domain"/>
    <property type="match status" value="1"/>
</dbReference>
<dbReference type="PANTHER" id="PTHR41248">
    <property type="entry name" value="NORD PROTEIN"/>
    <property type="match status" value="1"/>
</dbReference>
<dbReference type="AlphaFoldDB" id="A0A177NIP7"/>
<feature type="compositionally biased region" description="Polar residues" evidence="1">
    <location>
        <begin position="285"/>
        <end position="295"/>
    </location>
</feature>
<evidence type="ECO:0000259" key="2">
    <source>
        <dbReference type="PROSITE" id="PS50234"/>
    </source>
</evidence>
<sequence length="607" mass="66381">MKNRTLHNAFPIVAAAIGNRFGVKVSVGGDQAYTDGKSIQLPAYEGDDAEYQDVAWGLLAHEAAHIRYSDFTLRFGHSVLRRRLCNAIEDVRIEHELAKDFPGTRLTIRTVIEKMIAKGDFVASRIDEHPANILYSYVLKSLRARVLGQSALRPLVEQTEIALKATFPIGAVTLLKGLLSEVPEGLHSEPDCLHLTDRILTMIEQEFEQQRQRNQARLSADDETTPPKPDETDQDAESADSNDTEGPDSEDDTESDERLPNDTDDESSSESDGNDALNPADPDNEPTTHSNSALYTPQCDDEETTEIRDPIDVLETLLSAGDGDIEQDIFESLKSALSLAAENVSELLMPSGLEPPMDEQAGAILLHKLQNESGKIRAALQGLVQSQTLNRSQHACRGRRLDGKLLHRLPLGDTKVFQRKQTKPAPNTAIHLLLDKSESMGYQVTDSQGQPIGSRMPIALEATLALALAFEGIPGVNLGVTAFPGHHDDSVFRLIEHGQRVNARTGAFSLTATGSTPMTEAIWFGAASLLRCREPRKVLMVMTDGQPNDTLSTLELLQRCRDSGIETVGVGLGLDVSHLFPVAITINDLSELRAQLFKLSRSVLLAA</sequence>
<dbReference type="InterPro" id="IPR051928">
    <property type="entry name" value="NorD/CobT"/>
</dbReference>
<organism evidence="3 4">
    <name type="scientific">Methylomonas koyamae</name>
    <dbReference type="NCBI Taxonomy" id="702114"/>
    <lineage>
        <taxon>Bacteria</taxon>
        <taxon>Pseudomonadati</taxon>
        <taxon>Pseudomonadota</taxon>
        <taxon>Gammaproteobacteria</taxon>
        <taxon>Methylococcales</taxon>
        <taxon>Methylococcaceae</taxon>
        <taxon>Methylomonas</taxon>
    </lineage>
</organism>
<protein>
    <submittedName>
        <fullName evidence="3">Nitric oxide reductase activation protein</fullName>
    </submittedName>
</protein>
<reference evidence="3 4" key="1">
    <citation type="submission" date="2016-03" db="EMBL/GenBank/DDBJ databases">
        <authorList>
            <person name="Ploux O."/>
        </authorList>
    </citation>
    <scope>NUCLEOTIDE SEQUENCE [LARGE SCALE GENOMIC DNA]</scope>
    <source>
        <strain evidence="3 4">R-45378</strain>
    </source>
</reference>
<dbReference type="InterPro" id="IPR002035">
    <property type="entry name" value="VWF_A"/>
</dbReference>